<dbReference type="RefSeq" id="WP_210851664.1">
    <property type="nucleotide sequence ID" value="NZ_JAGQDD010000001.1"/>
</dbReference>
<reference evidence="1 2" key="1">
    <citation type="submission" date="2021-04" db="EMBL/GenBank/DDBJ databases">
        <title>The genome sequence of Ideonella sp. 3Y2.</title>
        <authorList>
            <person name="Liu Y."/>
        </authorList>
    </citation>
    <scope>NUCLEOTIDE SEQUENCE [LARGE SCALE GENOMIC DNA]</scope>
    <source>
        <strain evidence="1 2">3Y2</strain>
    </source>
</reference>
<dbReference type="EMBL" id="JAGQDD010000001">
    <property type="protein sequence ID" value="MBQ0929420.1"/>
    <property type="molecule type" value="Genomic_DNA"/>
</dbReference>
<dbReference type="AlphaFoldDB" id="A0A940YBR0"/>
<organism evidence="1 2">
    <name type="scientific">Ideonella alba</name>
    <dbReference type="NCBI Taxonomy" id="2824118"/>
    <lineage>
        <taxon>Bacteria</taxon>
        <taxon>Pseudomonadati</taxon>
        <taxon>Pseudomonadota</taxon>
        <taxon>Betaproteobacteria</taxon>
        <taxon>Burkholderiales</taxon>
        <taxon>Sphaerotilaceae</taxon>
        <taxon>Ideonella</taxon>
    </lineage>
</organism>
<evidence type="ECO:0000313" key="1">
    <source>
        <dbReference type="EMBL" id="MBQ0929420.1"/>
    </source>
</evidence>
<name>A0A940YBR0_9BURK</name>
<comment type="caution">
    <text evidence="1">The sequence shown here is derived from an EMBL/GenBank/DDBJ whole genome shotgun (WGS) entry which is preliminary data.</text>
</comment>
<accession>A0A940YBR0</accession>
<proteinExistence type="predicted"/>
<keyword evidence="2" id="KW-1185">Reference proteome</keyword>
<gene>
    <name evidence="1" type="ORF">KAK03_02910</name>
</gene>
<protein>
    <submittedName>
        <fullName evidence="1">Uncharacterized protein</fullName>
    </submittedName>
</protein>
<evidence type="ECO:0000313" key="2">
    <source>
        <dbReference type="Proteomes" id="UP000676246"/>
    </source>
</evidence>
<dbReference type="Proteomes" id="UP000676246">
    <property type="component" value="Unassembled WGS sequence"/>
</dbReference>
<sequence length="144" mass="15390">MAVLVVALGACSEATNGTGGISKHIGAAARDPSASEVDLGKLTSFGWDRFYVFKPGTSREQVCAFIGANRNQCGRIIRVPEPPEGHVFMIFGLGSQLTHVEMHALANGEFDVDFPDAGISKAAAIFRIRRSTSGNSELIRLEPK</sequence>